<dbReference type="Proteomes" id="UP000706333">
    <property type="component" value="Unassembled WGS sequence"/>
</dbReference>
<dbReference type="HAMAP" id="MF_01201">
    <property type="entry name" value="Ala_racemase"/>
    <property type="match status" value="1"/>
</dbReference>
<gene>
    <name evidence="10" type="ORF">CCR87_15655</name>
</gene>
<keyword evidence="4 6" id="KW-0663">Pyridoxal phosphate</keyword>
<feature type="domain" description="Alanine racemase C-terminal" evidence="9">
    <location>
        <begin position="220"/>
        <end position="342"/>
    </location>
</feature>
<proteinExistence type="inferred from homology"/>
<feature type="active site" description="Proton acceptor; specific for L-alanine" evidence="6">
    <location>
        <position position="241"/>
    </location>
</feature>
<dbReference type="EC" id="5.1.1.1" evidence="3 6"/>
<dbReference type="InterPro" id="IPR011079">
    <property type="entry name" value="Ala_racemase_C"/>
</dbReference>
<comment type="caution">
    <text evidence="10">The sequence shown here is derived from an EMBL/GenBank/DDBJ whole genome shotgun (WGS) entry which is preliminary data.</text>
</comment>
<dbReference type="PRINTS" id="PR00992">
    <property type="entry name" value="ALARACEMASE"/>
</dbReference>
<dbReference type="PANTHER" id="PTHR30511:SF0">
    <property type="entry name" value="ALANINE RACEMASE, CATABOLIC-RELATED"/>
    <property type="match status" value="1"/>
</dbReference>
<comment type="similarity">
    <text evidence="6">Belongs to the alanine racemase family.</text>
</comment>
<feature type="modified residue" description="N6-(pyridoxal phosphate)lysine" evidence="6 7">
    <location>
        <position position="32"/>
    </location>
</feature>
<dbReference type="GO" id="GO:0005829">
    <property type="term" value="C:cytosol"/>
    <property type="evidence" value="ECO:0007669"/>
    <property type="project" value="TreeGrafter"/>
</dbReference>
<evidence type="ECO:0000256" key="7">
    <source>
        <dbReference type="PIRSR" id="PIRSR600821-50"/>
    </source>
</evidence>
<dbReference type="GO" id="GO:0030632">
    <property type="term" value="P:D-alanine biosynthetic process"/>
    <property type="evidence" value="ECO:0007669"/>
    <property type="project" value="UniProtKB-UniRule"/>
</dbReference>
<dbReference type="EMBL" id="NHSD01000323">
    <property type="protein sequence ID" value="MBK5928751.1"/>
    <property type="molecule type" value="Genomic_DNA"/>
</dbReference>
<reference evidence="10" key="2">
    <citation type="journal article" date="2020" name="Microorganisms">
        <title>Osmotic Adaptation and Compatible Solute Biosynthesis of Phototrophic Bacteria as Revealed from Genome Analyses.</title>
        <authorList>
            <person name="Imhoff J.F."/>
            <person name="Rahn T."/>
            <person name="Kunzel S."/>
            <person name="Keller A."/>
            <person name="Neulinger S.C."/>
        </authorList>
    </citation>
    <scope>NUCLEOTIDE SEQUENCE</scope>
    <source>
        <strain evidence="10">LMG 28126</strain>
    </source>
</reference>
<dbReference type="SUPFAM" id="SSF51419">
    <property type="entry name" value="PLP-binding barrel"/>
    <property type="match status" value="1"/>
</dbReference>
<evidence type="ECO:0000256" key="6">
    <source>
        <dbReference type="HAMAP-Rule" id="MF_01201"/>
    </source>
</evidence>
<sequence>MARTTLTVDLSAIAANWRALDALGPQTAATLKADAYGTGLGPVARTLAAAGARSFFVALAEEGAALRAILGPGPEIAVYSGHMAGDAPLLRDADLIAMLNAPEQVTRHLSQTPDLSFGVQLDTGMNRLGMEAADWARLAPTLLGRGPALVMSHLACADAPDHPMNAAQLAEFRRMTDGLGLRRSLSATGGILLGRDYHFDLTRPGIGLHGAAPFTAGRAALHLALPVIQTRPLAVGETVGYGNSWTAARPTRLATVSAGYADGIHRVLSNRIRLWHGDTPCPVVGRVSMDLITVDITDLPDTPATLDLLGPHQGVDDLAEAAGTIGYEMLTGLGARYARVHVGGA</sequence>
<dbReference type="InterPro" id="IPR000821">
    <property type="entry name" value="Ala_racemase"/>
</dbReference>
<dbReference type="SMART" id="SM01005">
    <property type="entry name" value="Ala_racemase_C"/>
    <property type="match status" value="1"/>
</dbReference>
<evidence type="ECO:0000256" key="8">
    <source>
        <dbReference type="PIRSR" id="PIRSR600821-52"/>
    </source>
</evidence>
<organism evidence="10 11">
    <name type="scientific">Rhodobaculum claviforme</name>
    <dbReference type="NCBI Taxonomy" id="1549854"/>
    <lineage>
        <taxon>Bacteria</taxon>
        <taxon>Pseudomonadati</taxon>
        <taxon>Pseudomonadota</taxon>
        <taxon>Alphaproteobacteria</taxon>
        <taxon>Rhodobacterales</taxon>
        <taxon>Paracoccaceae</taxon>
        <taxon>Rhodobaculum</taxon>
    </lineage>
</organism>
<dbReference type="CDD" id="cd00430">
    <property type="entry name" value="PLPDE_III_AR"/>
    <property type="match status" value="1"/>
</dbReference>
<comment type="pathway">
    <text evidence="6">Amino-acid biosynthesis; D-alanine biosynthesis; D-alanine from L-alanine: step 1/1.</text>
</comment>
<dbReference type="GO" id="GO:0008784">
    <property type="term" value="F:alanine racemase activity"/>
    <property type="evidence" value="ECO:0007669"/>
    <property type="project" value="UniProtKB-UniRule"/>
</dbReference>
<evidence type="ECO:0000256" key="3">
    <source>
        <dbReference type="ARBA" id="ARBA00013089"/>
    </source>
</evidence>
<comment type="cofactor">
    <cofactor evidence="2 6 7">
        <name>pyridoxal 5'-phosphate</name>
        <dbReference type="ChEBI" id="CHEBI:597326"/>
    </cofactor>
</comment>
<dbReference type="GO" id="GO:0030170">
    <property type="term" value="F:pyridoxal phosphate binding"/>
    <property type="evidence" value="ECO:0007669"/>
    <property type="project" value="UniProtKB-UniRule"/>
</dbReference>
<evidence type="ECO:0000256" key="1">
    <source>
        <dbReference type="ARBA" id="ARBA00000316"/>
    </source>
</evidence>
<dbReference type="Pfam" id="PF00842">
    <property type="entry name" value="Ala_racemase_C"/>
    <property type="match status" value="1"/>
</dbReference>
<dbReference type="SUPFAM" id="SSF50621">
    <property type="entry name" value="Alanine racemase C-terminal domain-like"/>
    <property type="match status" value="1"/>
</dbReference>
<reference evidence="10" key="1">
    <citation type="submission" date="2017-05" db="EMBL/GenBank/DDBJ databases">
        <authorList>
            <person name="Imhoff J.F."/>
            <person name="Rahn T."/>
            <person name="Kuenzel S."/>
            <person name="Neulinger S.C."/>
        </authorList>
    </citation>
    <scope>NUCLEOTIDE SEQUENCE</scope>
    <source>
        <strain evidence="10">LMG 28126</strain>
    </source>
</reference>
<accession>A0A934TND2</accession>
<dbReference type="PANTHER" id="PTHR30511">
    <property type="entry name" value="ALANINE RACEMASE"/>
    <property type="match status" value="1"/>
</dbReference>
<name>A0A934TND2_9RHOB</name>
<dbReference type="RefSeq" id="WP_201158511.1">
    <property type="nucleotide sequence ID" value="NZ_NHSD01000323.1"/>
</dbReference>
<dbReference type="AlphaFoldDB" id="A0A934TND2"/>
<dbReference type="Gene3D" id="3.20.20.10">
    <property type="entry name" value="Alanine racemase"/>
    <property type="match status" value="1"/>
</dbReference>
<dbReference type="InterPro" id="IPR009006">
    <property type="entry name" value="Ala_racemase/Decarboxylase_C"/>
</dbReference>
<evidence type="ECO:0000259" key="9">
    <source>
        <dbReference type="SMART" id="SM01005"/>
    </source>
</evidence>
<protein>
    <recommendedName>
        <fullName evidence="3 6">Alanine racemase</fullName>
        <ecNumber evidence="3 6">5.1.1.1</ecNumber>
    </recommendedName>
</protein>
<feature type="binding site" evidence="6 8">
    <location>
        <position position="127"/>
    </location>
    <ligand>
        <name>substrate</name>
    </ligand>
</feature>
<feature type="active site" description="Proton acceptor; specific for D-alanine" evidence="6">
    <location>
        <position position="32"/>
    </location>
</feature>
<keyword evidence="11" id="KW-1185">Reference proteome</keyword>
<dbReference type="InterPro" id="IPR001608">
    <property type="entry name" value="Ala_racemase_N"/>
</dbReference>
<evidence type="ECO:0000313" key="11">
    <source>
        <dbReference type="Proteomes" id="UP000706333"/>
    </source>
</evidence>
<comment type="catalytic activity">
    <reaction evidence="1 6">
        <text>L-alanine = D-alanine</text>
        <dbReference type="Rhea" id="RHEA:20249"/>
        <dbReference type="ChEBI" id="CHEBI:57416"/>
        <dbReference type="ChEBI" id="CHEBI:57972"/>
        <dbReference type="EC" id="5.1.1.1"/>
    </reaction>
</comment>
<keyword evidence="5 6" id="KW-0413">Isomerase</keyword>
<comment type="function">
    <text evidence="6">Catalyzes the interconversion of L-alanine and D-alanine. May also act on other amino acids.</text>
</comment>
<evidence type="ECO:0000256" key="5">
    <source>
        <dbReference type="ARBA" id="ARBA00023235"/>
    </source>
</evidence>
<dbReference type="Pfam" id="PF01168">
    <property type="entry name" value="Ala_racemase_N"/>
    <property type="match status" value="1"/>
</dbReference>
<evidence type="ECO:0000256" key="4">
    <source>
        <dbReference type="ARBA" id="ARBA00022898"/>
    </source>
</evidence>
<dbReference type="Gene3D" id="2.40.37.10">
    <property type="entry name" value="Lyase, Ornithine Decarboxylase, Chain A, domain 1"/>
    <property type="match status" value="1"/>
</dbReference>
<evidence type="ECO:0000256" key="2">
    <source>
        <dbReference type="ARBA" id="ARBA00001933"/>
    </source>
</evidence>
<evidence type="ECO:0000313" key="10">
    <source>
        <dbReference type="EMBL" id="MBK5928751.1"/>
    </source>
</evidence>
<dbReference type="NCBIfam" id="TIGR00492">
    <property type="entry name" value="alr"/>
    <property type="match status" value="1"/>
</dbReference>
<feature type="binding site" evidence="6 8">
    <location>
        <position position="289"/>
    </location>
    <ligand>
        <name>substrate</name>
    </ligand>
</feature>
<dbReference type="InterPro" id="IPR029066">
    <property type="entry name" value="PLP-binding_barrel"/>
</dbReference>